<feature type="region of interest" description="Disordered" evidence="1">
    <location>
        <begin position="33"/>
        <end position="149"/>
    </location>
</feature>
<dbReference type="AlphaFoldDB" id="A0A9P9JA63"/>
<dbReference type="EMBL" id="JAGMUU010000006">
    <property type="protein sequence ID" value="KAH7150036.1"/>
    <property type="molecule type" value="Genomic_DNA"/>
</dbReference>
<name>A0A9P9JA63_9HYPO</name>
<evidence type="ECO:0000313" key="3">
    <source>
        <dbReference type="Proteomes" id="UP000717696"/>
    </source>
</evidence>
<reference evidence="2" key="1">
    <citation type="journal article" date="2021" name="Nat. Commun.">
        <title>Genetic determinants of endophytism in the Arabidopsis root mycobiome.</title>
        <authorList>
            <person name="Mesny F."/>
            <person name="Miyauchi S."/>
            <person name="Thiergart T."/>
            <person name="Pickel B."/>
            <person name="Atanasova L."/>
            <person name="Karlsson M."/>
            <person name="Huettel B."/>
            <person name="Barry K.W."/>
            <person name="Haridas S."/>
            <person name="Chen C."/>
            <person name="Bauer D."/>
            <person name="Andreopoulos W."/>
            <person name="Pangilinan J."/>
            <person name="LaButti K."/>
            <person name="Riley R."/>
            <person name="Lipzen A."/>
            <person name="Clum A."/>
            <person name="Drula E."/>
            <person name="Henrissat B."/>
            <person name="Kohler A."/>
            <person name="Grigoriev I.V."/>
            <person name="Martin F.M."/>
            <person name="Hacquard S."/>
        </authorList>
    </citation>
    <scope>NUCLEOTIDE SEQUENCE</scope>
    <source>
        <strain evidence="2">MPI-CAGE-AT-0021</strain>
    </source>
</reference>
<feature type="compositionally biased region" description="Basic and acidic residues" evidence="1">
    <location>
        <begin position="68"/>
        <end position="77"/>
    </location>
</feature>
<organism evidence="2 3">
    <name type="scientific">Dactylonectria estremocensis</name>
    <dbReference type="NCBI Taxonomy" id="1079267"/>
    <lineage>
        <taxon>Eukaryota</taxon>
        <taxon>Fungi</taxon>
        <taxon>Dikarya</taxon>
        <taxon>Ascomycota</taxon>
        <taxon>Pezizomycotina</taxon>
        <taxon>Sordariomycetes</taxon>
        <taxon>Hypocreomycetidae</taxon>
        <taxon>Hypocreales</taxon>
        <taxon>Nectriaceae</taxon>
        <taxon>Dactylonectria</taxon>
    </lineage>
</organism>
<protein>
    <submittedName>
        <fullName evidence="2">Uncharacterized protein</fullName>
    </submittedName>
</protein>
<feature type="compositionally biased region" description="Polar residues" evidence="1">
    <location>
        <begin position="92"/>
        <end position="101"/>
    </location>
</feature>
<dbReference type="Proteomes" id="UP000717696">
    <property type="component" value="Unassembled WGS sequence"/>
</dbReference>
<comment type="caution">
    <text evidence="2">The sequence shown here is derived from an EMBL/GenBank/DDBJ whole genome shotgun (WGS) entry which is preliminary data.</text>
</comment>
<proteinExistence type="predicted"/>
<evidence type="ECO:0000313" key="2">
    <source>
        <dbReference type="EMBL" id="KAH7150036.1"/>
    </source>
</evidence>
<accession>A0A9P9JA63</accession>
<feature type="region of interest" description="Disordered" evidence="1">
    <location>
        <begin position="180"/>
        <end position="220"/>
    </location>
</feature>
<evidence type="ECO:0000256" key="1">
    <source>
        <dbReference type="SAM" id="MobiDB-lite"/>
    </source>
</evidence>
<gene>
    <name evidence="2" type="ORF">B0J13DRAFT_660815</name>
</gene>
<sequence length="220" mass="23729">MTKMLRFSLWRPSEIQHAVRSIRFRDRLQGQQHVAPPAMTPRLVPMQSKPADAERKPEAVWRPGGADLADKASRFQNREGGAWRGSMRPSRPSATGATSTRGEPREPLASHKGPPVPKRQKIVHASTVAPGAPAPSSHPQPRAGWAPSAGLAGLAGPTRLAPACDGRWFAGLLVESITTQSHPETTAAPSRLDNEHAVVQHGIRPQPLCSRRVASSAHRP</sequence>
<keyword evidence="3" id="KW-1185">Reference proteome</keyword>